<feature type="region of interest" description="Disordered" evidence="1">
    <location>
        <begin position="49"/>
        <end position="88"/>
    </location>
</feature>
<evidence type="ECO:0000313" key="2">
    <source>
        <dbReference type="EMBL" id="MBW78435.1"/>
    </source>
</evidence>
<feature type="compositionally biased region" description="Low complexity" evidence="1">
    <location>
        <begin position="79"/>
        <end position="88"/>
    </location>
</feature>
<sequence>MPFVVVVVAFTIKLTTSRCRLVSRFTCLAYHRRTNDSDGLSGFNARFARENPSFGPSDDTRNEIKGSTGGRTAGADVDSPSSSSSSYD</sequence>
<dbReference type="AlphaFoldDB" id="A0A2M4DLN8"/>
<dbReference type="EMBL" id="GGFL01014257">
    <property type="protein sequence ID" value="MBW78435.1"/>
    <property type="molecule type" value="Transcribed_RNA"/>
</dbReference>
<reference evidence="2" key="1">
    <citation type="submission" date="2018-01" db="EMBL/GenBank/DDBJ databases">
        <title>An insight into the sialome of Amazonian anophelines.</title>
        <authorList>
            <person name="Ribeiro J.M."/>
            <person name="Scarpassa V."/>
            <person name="Calvo E."/>
        </authorList>
    </citation>
    <scope>NUCLEOTIDE SEQUENCE</scope>
</reference>
<name>A0A2M4DLN8_ANODA</name>
<organism evidence="2">
    <name type="scientific">Anopheles darlingi</name>
    <name type="common">Mosquito</name>
    <dbReference type="NCBI Taxonomy" id="43151"/>
    <lineage>
        <taxon>Eukaryota</taxon>
        <taxon>Metazoa</taxon>
        <taxon>Ecdysozoa</taxon>
        <taxon>Arthropoda</taxon>
        <taxon>Hexapoda</taxon>
        <taxon>Insecta</taxon>
        <taxon>Pterygota</taxon>
        <taxon>Neoptera</taxon>
        <taxon>Endopterygota</taxon>
        <taxon>Diptera</taxon>
        <taxon>Nematocera</taxon>
        <taxon>Culicoidea</taxon>
        <taxon>Culicidae</taxon>
        <taxon>Anophelinae</taxon>
        <taxon>Anopheles</taxon>
    </lineage>
</organism>
<proteinExistence type="predicted"/>
<accession>A0A2M4DLN8</accession>
<evidence type="ECO:0000256" key="1">
    <source>
        <dbReference type="SAM" id="MobiDB-lite"/>
    </source>
</evidence>
<protein>
    <submittedName>
        <fullName evidence="2">Putative secreted protein</fullName>
    </submittedName>
</protein>